<comment type="catalytic activity">
    <reaction evidence="13">
        <text>sn-glycerol 3-phosphate + NAD(+) = dihydroxyacetone phosphate + NADH + H(+)</text>
        <dbReference type="Rhea" id="RHEA:11092"/>
        <dbReference type="ChEBI" id="CHEBI:15378"/>
        <dbReference type="ChEBI" id="CHEBI:57540"/>
        <dbReference type="ChEBI" id="CHEBI:57597"/>
        <dbReference type="ChEBI" id="CHEBI:57642"/>
        <dbReference type="ChEBI" id="CHEBI:57945"/>
        <dbReference type="EC" id="1.1.1.94"/>
    </reaction>
</comment>
<evidence type="ECO:0000256" key="4">
    <source>
        <dbReference type="ARBA" id="ARBA00023002"/>
    </source>
</evidence>
<dbReference type="Proteomes" id="UP000434036">
    <property type="component" value="Unassembled WGS sequence"/>
</dbReference>
<comment type="caution">
    <text evidence="13">Lacks conserved residue(s) required for the propagation of feature annotation.</text>
</comment>
<comment type="catalytic activity">
    <reaction evidence="9">
        <text>sn-glycerol 3-phosphate + NADP(+) = dihydroxyacetone phosphate + NADPH + H(+)</text>
        <dbReference type="Rhea" id="RHEA:11096"/>
        <dbReference type="ChEBI" id="CHEBI:15378"/>
        <dbReference type="ChEBI" id="CHEBI:57597"/>
        <dbReference type="ChEBI" id="CHEBI:57642"/>
        <dbReference type="ChEBI" id="CHEBI:57783"/>
        <dbReference type="ChEBI" id="CHEBI:58349"/>
        <dbReference type="EC" id="1.1.1.94"/>
    </reaction>
    <physiologicalReaction direction="right-to-left" evidence="9">
        <dbReference type="Rhea" id="RHEA:11098"/>
    </physiologicalReaction>
</comment>
<evidence type="ECO:0000256" key="16">
    <source>
        <dbReference type="PIRSR" id="PIRSR000114-3"/>
    </source>
</evidence>
<dbReference type="EMBL" id="WUUQ01000002">
    <property type="protein sequence ID" value="MXQ73759.1"/>
    <property type="molecule type" value="Genomic_DNA"/>
</dbReference>
<keyword evidence="5 13" id="KW-0520">NAD</keyword>
<feature type="binding site" evidence="13">
    <location>
        <position position="135"/>
    </location>
    <ligand>
        <name>sn-glycerol 3-phosphate</name>
        <dbReference type="ChEBI" id="CHEBI:57597"/>
    </ligand>
</feature>
<dbReference type="EC" id="1.1.1.94" evidence="10 13"/>
<accession>A0A6N8UB17</accession>
<organism evidence="20 21">
    <name type="scientific">Copranaerobaculum intestinale</name>
    <dbReference type="NCBI Taxonomy" id="2692629"/>
    <lineage>
        <taxon>Bacteria</taxon>
        <taxon>Bacillati</taxon>
        <taxon>Bacillota</taxon>
        <taxon>Erysipelotrichia</taxon>
        <taxon>Erysipelotrichales</taxon>
        <taxon>Erysipelotrichaceae</taxon>
        <taxon>Copranaerobaculum</taxon>
    </lineage>
</organism>
<keyword evidence="4 13" id="KW-0560">Oxidoreductase</keyword>
<keyword evidence="21" id="KW-1185">Reference proteome</keyword>
<feature type="binding site" evidence="13">
    <location>
        <position position="31"/>
    </location>
    <ligand>
        <name>NADPH</name>
        <dbReference type="ChEBI" id="CHEBI:57783"/>
    </ligand>
</feature>
<dbReference type="UniPathway" id="UPA00940"/>
<dbReference type="FunFam" id="1.10.1040.10:FF:000001">
    <property type="entry name" value="Glycerol-3-phosphate dehydrogenase [NAD(P)+]"/>
    <property type="match status" value="1"/>
</dbReference>
<name>A0A6N8UB17_9FIRM</name>
<evidence type="ECO:0000256" key="11">
    <source>
        <dbReference type="ARBA" id="ARBA00069372"/>
    </source>
</evidence>
<protein>
    <recommendedName>
        <fullName evidence="11 13">Glycerol-3-phosphate dehydrogenase [NAD(P)+]</fullName>
        <ecNumber evidence="10 13">1.1.1.94</ecNumber>
    </recommendedName>
    <alternativeName>
        <fullName evidence="13">NAD(P)(+)-dependent glycerol-3-phosphate dehydrogenase</fullName>
    </alternativeName>
    <alternativeName>
        <fullName evidence="12 13">NAD(P)H-dependent dihydroxyacetone-phosphate reductase</fullName>
    </alternativeName>
</protein>
<dbReference type="PANTHER" id="PTHR11728">
    <property type="entry name" value="GLYCEROL-3-PHOSPHATE DEHYDROGENASE"/>
    <property type="match status" value="1"/>
</dbReference>
<feature type="binding site" evidence="13">
    <location>
        <position position="48"/>
    </location>
    <ligand>
        <name>NADPH</name>
        <dbReference type="ChEBI" id="CHEBI:57783"/>
    </ligand>
</feature>
<feature type="binding site" evidence="15">
    <location>
        <position position="104"/>
    </location>
    <ligand>
        <name>substrate</name>
    </ligand>
</feature>
<feature type="binding site" evidence="16">
    <location>
        <position position="139"/>
    </location>
    <ligand>
        <name>NAD(+)</name>
        <dbReference type="ChEBI" id="CHEBI:57540"/>
    </ligand>
</feature>
<feature type="binding site" evidence="13">
    <location>
        <position position="10"/>
    </location>
    <ligand>
        <name>NADPH</name>
        <dbReference type="ChEBI" id="CHEBI:57783"/>
    </ligand>
</feature>
<keyword evidence="3 13" id="KW-0521">NADP</keyword>
<dbReference type="Gene3D" id="3.40.50.720">
    <property type="entry name" value="NAD(P)-binding Rossmann-like Domain"/>
    <property type="match status" value="1"/>
</dbReference>
<dbReference type="Pfam" id="PF01210">
    <property type="entry name" value="NAD_Gly3P_dh_N"/>
    <property type="match status" value="1"/>
</dbReference>
<dbReference type="InterPro" id="IPR006168">
    <property type="entry name" value="G3P_DH_NAD-dep"/>
</dbReference>
<evidence type="ECO:0000256" key="14">
    <source>
        <dbReference type="PIRSR" id="PIRSR000114-1"/>
    </source>
</evidence>
<dbReference type="GO" id="GO:0006650">
    <property type="term" value="P:glycerophospholipid metabolic process"/>
    <property type="evidence" value="ECO:0007669"/>
    <property type="project" value="UniProtKB-UniRule"/>
</dbReference>
<dbReference type="GO" id="GO:0008654">
    <property type="term" value="P:phospholipid biosynthetic process"/>
    <property type="evidence" value="ECO:0007669"/>
    <property type="project" value="UniProtKB-KW"/>
</dbReference>
<dbReference type="GO" id="GO:0046167">
    <property type="term" value="P:glycerol-3-phosphate biosynthetic process"/>
    <property type="evidence" value="ECO:0007669"/>
    <property type="project" value="UniProtKB-UniRule"/>
</dbReference>
<dbReference type="GO" id="GO:0051287">
    <property type="term" value="F:NAD binding"/>
    <property type="evidence" value="ECO:0007669"/>
    <property type="project" value="InterPro"/>
</dbReference>
<evidence type="ECO:0000256" key="17">
    <source>
        <dbReference type="RuleBase" id="RU000437"/>
    </source>
</evidence>
<dbReference type="RefSeq" id="WP_160625169.1">
    <property type="nucleotide sequence ID" value="NZ_WUUQ01000002.1"/>
</dbReference>
<evidence type="ECO:0000256" key="2">
    <source>
        <dbReference type="ARBA" id="ARBA00022516"/>
    </source>
</evidence>
<evidence type="ECO:0000256" key="15">
    <source>
        <dbReference type="PIRSR" id="PIRSR000114-2"/>
    </source>
</evidence>
<feature type="binding site" evidence="13">
    <location>
        <position position="190"/>
    </location>
    <ligand>
        <name>sn-glycerol 3-phosphate</name>
        <dbReference type="ChEBI" id="CHEBI:57597"/>
    </ligand>
</feature>
<dbReference type="GO" id="GO:0005975">
    <property type="term" value="P:carbohydrate metabolic process"/>
    <property type="evidence" value="ECO:0007669"/>
    <property type="project" value="InterPro"/>
</dbReference>
<comment type="function">
    <text evidence="13">Catalyzes the reduction of the glycolytic intermediate dihydroxyacetone phosphate (DHAP) to sn-glycerol 3-phosphate (G3P), the key precursor for phospholipid synthesis.</text>
</comment>
<dbReference type="InterPro" id="IPR008927">
    <property type="entry name" value="6-PGluconate_DH-like_C_sf"/>
</dbReference>
<evidence type="ECO:0000256" key="7">
    <source>
        <dbReference type="ARBA" id="ARBA00023209"/>
    </source>
</evidence>
<dbReference type="HAMAP" id="MF_00394">
    <property type="entry name" value="NAD_Glyc3P_dehydrog"/>
    <property type="match status" value="1"/>
</dbReference>
<comment type="caution">
    <text evidence="20">The sequence shown here is derived from an EMBL/GenBank/DDBJ whole genome shotgun (WGS) entry which is preliminary data.</text>
</comment>
<keyword evidence="6 13" id="KW-0443">Lipid metabolism</keyword>
<evidence type="ECO:0000256" key="12">
    <source>
        <dbReference type="ARBA" id="ARBA00080511"/>
    </source>
</evidence>
<feature type="binding site" evidence="13">
    <location>
        <position position="255"/>
    </location>
    <ligand>
        <name>sn-glycerol 3-phosphate</name>
        <dbReference type="ChEBI" id="CHEBI:57597"/>
    </ligand>
</feature>
<feature type="domain" description="Glycerol-3-phosphate dehydrogenase NAD-dependent N-terminal" evidence="18">
    <location>
        <begin position="4"/>
        <end position="158"/>
    </location>
</feature>
<dbReference type="PRINTS" id="PR00077">
    <property type="entry name" value="GPDHDRGNASE"/>
</dbReference>
<sequence length="332" mass="36599">MKAVVIGSGSWGSGLAQVLADNHVDVTIWGKDEHEIADIRDHHRNEKYFPEVELNHDIKATNDIAVVKDADIIILSVPTIAIEDVCRLITPQLTKKTIIVNTSKGFHPETNERMSCVIRENIPAQYLSSVVSLIGPSHAEEVVLRMLTTICAVSLNEADAKTVQHLFSNQYLRVYRGNDEVGSEIGVAIKNAIAVASGILSGIGYGDNTKAALITRGLAEMIRYGTAMGGRLETFMGLTGMGDLIVTCTSVHSRNFQAGYQIGKENSAKDFWEHNTKTVEGVRTAKVIHDIAKEKQIDMPIVDEVYKVLYENKEPLESARDLMSRELKPEIN</sequence>
<reference evidence="20 21" key="2">
    <citation type="submission" date="2020-01" db="EMBL/GenBank/DDBJ databases">
        <title>Clostridiaceae sp. nov. isolated from the gut of human by culturomics.</title>
        <authorList>
            <person name="Chang Y."/>
        </authorList>
    </citation>
    <scope>NUCLEOTIDE SEQUENCE [LARGE SCALE GENOMIC DNA]</scope>
    <source>
        <strain evidence="20 21">DONG20-135</strain>
    </source>
</reference>
<proteinExistence type="inferred from homology"/>
<evidence type="ECO:0000256" key="3">
    <source>
        <dbReference type="ARBA" id="ARBA00022857"/>
    </source>
</evidence>
<dbReference type="FunFam" id="3.40.50.720:FF:000019">
    <property type="entry name" value="Glycerol-3-phosphate dehydrogenase [NAD(P)+]"/>
    <property type="match status" value="1"/>
</dbReference>
<dbReference type="InterPro" id="IPR036291">
    <property type="entry name" value="NAD(P)-bd_dom_sf"/>
</dbReference>
<dbReference type="NCBIfam" id="NF000940">
    <property type="entry name" value="PRK00094.1-2"/>
    <property type="match status" value="1"/>
</dbReference>
<feature type="binding site" evidence="13">
    <location>
        <position position="253"/>
    </location>
    <ligand>
        <name>sn-glycerol 3-phosphate</name>
        <dbReference type="ChEBI" id="CHEBI:57597"/>
    </ligand>
</feature>
<dbReference type="GO" id="GO:0005829">
    <property type="term" value="C:cytosol"/>
    <property type="evidence" value="ECO:0007669"/>
    <property type="project" value="TreeGrafter"/>
</dbReference>
<dbReference type="PANTHER" id="PTHR11728:SF1">
    <property type="entry name" value="GLYCEROL-3-PHOSPHATE DEHYDROGENASE [NAD(+)] 2, CHLOROPLASTIC"/>
    <property type="match status" value="1"/>
</dbReference>
<comment type="similarity">
    <text evidence="1 13 17">Belongs to the NAD-dependent glycerol-3-phosphate dehydrogenase family.</text>
</comment>
<feature type="binding site" evidence="13">
    <location>
        <position position="254"/>
    </location>
    <ligand>
        <name>sn-glycerol 3-phosphate</name>
        <dbReference type="ChEBI" id="CHEBI:57597"/>
    </ligand>
</feature>
<keyword evidence="13" id="KW-0963">Cytoplasm</keyword>
<feature type="binding site" evidence="16">
    <location>
        <begin position="7"/>
        <end position="12"/>
    </location>
    <ligand>
        <name>NAD(+)</name>
        <dbReference type="ChEBI" id="CHEBI:57540"/>
    </ligand>
</feature>
<comment type="pathway">
    <text evidence="13">Membrane lipid metabolism; glycerophospholipid metabolism.</text>
</comment>
<dbReference type="SUPFAM" id="SSF51735">
    <property type="entry name" value="NAD(P)-binding Rossmann-fold domains"/>
    <property type="match status" value="1"/>
</dbReference>
<feature type="binding site" evidence="13">
    <location>
        <position position="254"/>
    </location>
    <ligand>
        <name>NADPH</name>
        <dbReference type="ChEBI" id="CHEBI:57783"/>
    </ligand>
</feature>
<dbReference type="Pfam" id="PF07479">
    <property type="entry name" value="NAD_Gly3P_dh_C"/>
    <property type="match status" value="1"/>
</dbReference>
<evidence type="ECO:0000256" key="5">
    <source>
        <dbReference type="ARBA" id="ARBA00023027"/>
    </source>
</evidence>
<evidence type="ECO:0000256" key="10">
    <source>
        <dbReference type="ARBA" id="ARBA00066687"/>
    </source>
</evidence>
<evidence type="ECO:0000259" key="18">
    <source>
        <dbReference type="Pfam" id="PF01210"/>
    </source>
</evidence>
<evidence type="ECO:0000259" key="19">
    <source>
        <dbReference type="Pfam" id="PF07479"/>
    </source>
</evidence>
<keyword evidence="8 13" id="KW-1208">Phospholipid metabolism</keyword>
<comment type="subcellular location">
    <subcellularLocation>
        <location evidence="13">Cytoplasm</location>
    </subcellularLocation>
</comment>
<reference evidence="20 21" key="1">
    <citation type="submission" date="2019-12" db="EMBL/GenBank/DDBJ databases">
        <authorList>
            <person name="Yang R."/>
        </authorList>
    </citation>
    <scope>NUCLEOTIDE SEQUENCE [LARGE SCALE GENOMIC DNA]</scope>
    <source>
        <strain evidence="20 21">DONG20-135</strain>
    </source>
</reference>
<evidence type="ECO:0000313" key="20">
    <source>
        <dbReference type="EMBL" id="MXQ73759.1"/>
    </source>
</evidence>
<evidence type="ECO:0000313" key="21">
    <source>
        <dbReference type="Proteomes" id="UP000434036"/>
    </source>
</evidence>
<feature type="active site" description="Proton acceptor" evidence="13 14">
    <location>
        <position position="190"/>
    </location>
</feature>
<keyword evidence="13" id="KW-0547">Nucleotide-binding</keyword>
<dbReference type="InterPro" id="IPR011128">
    <property type="entry name" value="G3P_DH_NAD-dep_N"/>
</dbReference>
<feature type="binding site" evidence="13">
    <location>
        <position position="137"/>
    </location>
    <ligand>
        <name>sn-glycerol 3-phosphate</name>
        <dbReference type="ChEBI" id="CHEBI:57597"/>
    </ligand>
</feature>
<gene>
    <name evidence="13" type="primary">gpsA</name>
    <name evidence="20" type="ORF">GSF08_07385</name>
</gene>
<feature type="binding site" evidence="16">
    <location>
        <position position="277"/>
    </location>
    <ligand>
        <name>NAD(+)</name>
        <dbReference type="ChEBI" id="CHEBI:57540"/>
    </ligand>
</feature>
<dbReference type="NCBIfam" id="NF000941">
    <property type="entry name" value="PRK00094.1-3"/>
    <property type="match status" value="1"/>
</dbReference>
<dbReference type="PIRSF" id="PIRSF000114">
    <property type="entry name" value="Glycerol-3-P_dh"/>
    <property type="match status" value="1"/>
</dbReference>
<dbReference type="GO" id="GO:0046168">
    <property type="term" value="P:glycerol-3-phosphate catabolic process"/>
    <property type="evidence" value="ECO:0007669"/>
    <property type="project" value="InterPro"/>
</dbReference>
<feature type="binding site" evidence="13">
    <location>
        <position position="139"/>
    </location>
    <ligand>
        <name>NADPH</name>
        <dbReference type="ChEBI" id="CHEBI:57783"/>
    </ligand>
</feature>
<feature type="domain" description="Glycerol-3-phosphate dehydrogenase NAD-dependent C-terminal" evidence="19">
    <location>
        <begin position="179"/>
        <end position="317"/>
    </location>
</feature>
<feature type="binding site" evidence="13">
    <location>
        <position position="104"/>
    </location>
    <ligand>
        <name>NADPH</name>
        <dbReference type="ChEBI" id="CHEBI:57783"/>
    </ligand>
</feature>
<evidence type="ECO:0000256" key="9">
    <source>
        <dbReference type="ARBA" id="ARBA00052716"/>
    </source>
</evidence>
<dbReference type="GO" id="GO:0047952">
    <property type="term" value="F:glycerol-3-phosphate dehydrogenase [NAD(P)+] activity"/>
    <property type="evidence" value="ECO:0007669"/>
    <property type="project" value="UniProtKB-UniRule"/>
</dbReference>
<dbReference type="SUPFAM" id="SSF48179">
    <property type="entry name" value="6-phosphogluconate dehydrogenase C-terminal domain-like"/>
    <property type="match status" value="1"/>
</dbReference>
<evidence type="ECO:0000256" key="8">
    <source>
        <dbReference type="ARBA" id="ARBA00023264"/>
    </source>
</evidence>
<feature type="binding site" evidence="13">
    <location>
        <position position="11"/>
    </location>
    <ligand>
        <name>NADPH</name>
        <dbReference type="ChEBI" id="CHEBI:57783"/>
    </ligand>
</feature>
<evidence type="ECO:0000256" key="6">
    <source>
        <dbReference type="ARBA" id="ARBA00023098"/>
    </source>
</evidence>
<dbReference type="InterPro" id="IPR013328">
    <property type="entry name" value="6PGD_dom2"/>
</dbReference>
<dbReference type="AlphaFoldDB" id="A0A6N8UB17"/>
<feature type="binding site" evidence="13">
    <location>
        <position position="104"/>
    </location>
    <ligand>
        <name>sn-glycerol 3-phosphate</name>
        <dbReference type="ChEBI" id="CHEBI:57597"/>
    </ligand>
</feature>
<feature type="binding site" evidence="16">
    <location>
        <position position="254"/>
    </location>
    <ligand>
        <name>NAD(+)</name>
        <dbReference type="ChEBI" id="CHEBI:57540"/>
    </ligand>
</feature>
<evidence type="ECO:0000256" key="1">
    <source>
        <dbReference type="ARBA" id="ARBA00011009"/>
    </source>
</evidence>
<dbReference type="Gene3D" id="1.10.1040.10">
    <property type="entry name" value="N-(1-d-carboxylethyl)-l-norvaline Dehydrogenase, domain 2"/>
    <property type="match status" value="1"/>
</dbReference>
<feature type="binding site" evidence="13">
    <location>
        <position position="243"/>
    </location>
    <ligand>
        <name>sn-glycerol 3-phosphate</name>
        <dbReference type="ChEBI" id="CHEBI:57597"/>
    </ligand>
</feature>
<dbReference type="InterPro" id="IPR006109">
    <property type="entry name" value="G3P_DH_NAD-dep_C"/>
</dbReference>
<feature type="binding site" evidence="15">
    <location>
        <begin position="254"/>
        <end position="255"/>
    </location>
    <ligand>
        <name>substrate</name>
    </ligand>
</feature>
<keyword evidence="7 13" id="KW-0594">Phospholipid biosynthesis</keyword>
<feature type="binding site" evidence="13">
    <location>
        <position position="280"/>
    </location>
    <ligand>
        <name>NADPH</name>
        <dbReference type="ChEBI" id="CHEBI:57783"/>
    </ligand>
</feature>
<dbReference type="NCBIfam" id="NF000942">
    <property type="entry name" value="PRK00094.1-4"/>
    <property type="match status" value="1"/>
</dbReference>
<keyword evidence="2 13" id="KW-0444">Lipid biosynthesis</keyword>
<evidence type="ECO:0000256" key="13">
    <source>
        <dbReference type="HAMAP-Rule" id="MF_00394"/>
    </source>
</evidence>